<name>A0A0C3HZN7_OIDMZ</name>
<evidence type="ECO:0000256" key="5">
    <source>
        <dbReference type="ARBA" id="ARBA00023004"/>
    </source>
</evidence>
<protein>
    <recommendedName>
        <fullName evidence="7">Prolyl 4-hydroxylase alpha subunit domain-containing protein</fullName>
    </recommendedName>
</protein>
<dbReference type="Gene3D" id="2.60.120.620">
    <property type="entry name" value="q2cbj1_9rhob like domain"/>
    <property type="match status" value="1"/>
</dbReference>
<keyword evidence="9" id="KW-1185">Reference proteome</keyword>
<dbReference type="EMBL" id="KN832870">
    <property type="protein sequence ID" value="KIN07647.1"/>
    <property type="molecule type" value="Genomic_DNA"/>
</dbReference>
<keyword evidence="4" id="KW-0560">Oxidoreductase</keyword>
<feature type="domain" description="Prolyl 4-hydroxylase alpha subunit" evidence="7">
    <location>
        <begin position="47"/>
        <end position="258"/>
    </location>
</feature>
<dbReference type="OrthoDB" id="69177at2759"/>
<keyword evidence="3" id="KW-0223">Dioxygenase</keyword>
<dbReference type="Proteomes" id="UP000054321">
    <property type="component" value="Unassembled WGS sequence"/>
</dbReference>
<dbReference type="FunFam" id="2.60.120.620:FF:000021">
    <property type="entry name" value="WGS project CABT00000000 data, contig 2.8"/>
    <property type="match status" value="1"/>
</dbReference>
<organism evidence="8 9">
    <name type="scientific">Oidiodendron maius (strain Zn)</name>
    <dbReference type="NCBI Taxonomy" id="913774"/>
    <lineage>
        <taxon>Eukaryota</taxon>
        <taxon>Fungi</taxon>
        <taxon>Dikarya</taxon>
        <taxon>Ascomycota</taxon>
        <taxon>Pezizomycotina</taxon>
        <taxon>Leotiomycetes</taxon>
        <taxon>Leotiomycetes incertae sedis</taxon>
        <taxon>Myxotrichaceae</taxon>
        <taxon>Oidiodendron</taxon>
    </lineage>
</organism>
<evidence type="ECO:0000259" key="7">
    <source>
        <dbReference type="SMART" id="SM00702"/>
    </source>
</evidence>
<keyword evidence="2" id="KW-0479">Metal-binding</keyword>
<evidence type="ECO:0000256" key="4">
    <source>
        <dbReference type="ARBA" id="ARBA00023002"/>
    </source>
</evidence>
<accession>A0A0C3HZN7</accession>
<dbReference type="GO" id="GO:0031418">
    <property type="term" value="F:L-ascorbic acid binding"/>
    <property type="evidence" value="ECO:0007669"/>
    <property type="project" value="InterPro"/>
</dbReference>
<dbReference type="GO" id="GO:0005506">
    <property type="term" value="F:iron ion binding"/>
    <property type="evidence" value="ECO:0007669"/>
    <property type="project" value="InterPro"/>
</dbReference>
<dbReference type="SMART" id="SM00702">
    <property type="entry name" value="P4Hc"/>
    <property type="match status" value="1"/>
</dbReference>
<dbReference type="InterPro" id="IPR044862">
    <property type="entry name" value="Pro_4_hyd_alph_FE2OG_OXY"/>
</dbReference>
<evidence type="ECO:0000313" key="8">
    <source>
        <dbReference type="EMBL" id="KIN07647.1"/>
    </source>
</evidence>
<feature type="region of interest" description="Disordered" evidence="6">
    <location>
        <begin position="1"/>
        <end position="28"/>
    </location>
</feature>
<dbReference type="InParanoid" id="A0A0C3HZN7"/>
<keyword evidence="5" id="KW-0408">Iron</keyword>
<evidence type="ECO:0000256" key="3">
    <source>
        <dbReference type="ARBA" id="ARBA00022964"/>
    </source>
</evidence>
<proteinExistence type="predicted"/>
<comment type="cofactor">
    <cofactor evidence="1">
        <name>L-ascorbate</name>
        <dbReference type="ChEBI" id="CHEBI:38290"/>
    </cofactor>
</comment>
<dbReference type="PANTHER" id="PTHR10869:SF236">
    <property type="entry name" value="PROLYL 4-HYDROXYLASE ALPHA SUBUNIT DOMAIN-CONTAINING PROTEIN"/>
    <property type="match status" value="1"/>
</dbReference>
<dbReference type="GO" id="GO:0005783">
    <property type="term" value="C:endoplasmic reticulum"/>
    <property type="evidence" value="ECO:0007669"/>
    <property type="project" value="TreeGrafter"/>
</dbReference>
<gene>
    <name evidence="8" type="ORF">OIDMADRAFT_151357</name>
</gene>
<dbReference type="InterPro" id="IPR045054">
    <property type="entry name" value="P4HA-like"/>
</dbReference>
<dbReference type="AlphaFoldDB" id="A0A0C3HZN7"/>
<dbReference type="PANTHER" id="PTHR10869">
    <property type="entry name" value="PROLYL 4-HYDROXYLASE ALPHA SUBUNIT"/>
    <property type="match status" value="1"/>
</dbReference>
<evidence type="ECO:0000256" key="2">
    <source>
        <dbReference type="ARBA" id="ARBA00022723"/>
    </source>
</evidence>
<dbReference type="Pfam" id="PF13640">
    <property type="entry name" value="2OG-FeII_Oxy_3"/>
    <property type="match status" value="1"/>
</dbReference>
<reference evidence="9" key="2">
    <citation type="submission" date="2015-01" db="EMBL/GenBank/DDBJ databases">
        <title>Evolutionary Origins and Diversification of the Mycorrhizal Mutualists.</title>
        <authorList>
            <consortium name="DOE Joint Genome Institute"/>
            <consortium name="Mycorrhizal Genomics Consortium"/>
            <person name="Kohler A."/>
            <person name="Kuo A."/>
            <person name="Nagy L.G."/>
            <person name="Floudas D."/>
            <person name="Copeland A."/>
            <person name="Barry K.W."/>
            <person name="Cichocki N."/>
            <person name="Veneault-Fourrey C."/>
            <person name="LaButti K."/>
            <person name="Lindquist E.A."/>
            <person name="Lipzen A."/>
            <person name="Lundell T."/>
            <person name="Morin E."/>
            <person name="Murat C."/>
            <person name="Riley R."/>
            <person name="Ohm R."/>
            <person name="Sun H."/>
            <person name="Tunlid A."/>
            <person name="Henrissat B."/>
            <person name="Grigoriev I.V."/>
            <person name="Hibbett D.S."/>
            <person name="Martin F."/>
        </authorList>
    </citation>
    <scope>NUCLEOTIDE SEQUENCE [LARGE SCALE GENOMIC DNA]</scope>
    <source>
        <strain evidence="9">Zn</strain>
    </source>
</reference>
<dbReference type="GO" id="GO:0004656">
    <property type="term" value="F:procollagen-proline 4-dioxygenase activity"/>
    <property type="evidence" value="ECO:0007669"/>
    <property type="project" value="TreeGrafter"/>
</dbReference>
<reference evidence="8 9" key="1">
    <citation type="submission" date="2014-04" db="EMBL/GenBank/DDBJ databases">
        <authorList>
            <consortium name="DOE Joint Genome Institute"/>
            <person name="Kuo A."/>
            <person name="Martino E."/>
            <person name="Perotto S."/>
            <person name="Kohler A."/>
            <person name="Nagy L.G."/>
            <person name="Floudas D."/>
            <person name="Copeland A."/>
            <person name="Barry K.W."/>
            <person name="Cichocki N."/>
            <person name="Veneault-Fourrey C."/>
            <person name="LaButti K."/>
            <person name="Lindquist E.A."/>
            <person name="Lipzen A."/>
            <person name="Lundell T."/>
            <person name="Morin E."/>
            <person name="Murat C."/>
            <person name="Sun H."/>
            <person name="Tunlid A."/>
            <person name="Henrissat B."/>
            <person name="Grigoriev I.V."/>
            <person name="Hibbett D.S."/>
            <person name="Martin F."/>
            <person name="Nordberg H.P."/>
            <person name="Cantor M.N."/>
            <person name="Hua S.X."/>
        </authorList>
    </citation>
    <scope>NUCLEOTIDE SEQUENCE [LARGE SCALE GENOMIC DNA]</scope>
    <source>
        <strain evidence="8 9">Zn</strain>
    </source>
</reference>
<sequence length="261" mass="29545">MAGGKKSRGLKVDAKAQVQTPPSPPNWPALRQLGPNSELSISTVVDSQIVVVRNFWTPTLCKDYVAFLKNLPLVTTPGIPKRGDALRVNDRFQVIDETFSNRLWVETGLKDLICDTGGVNREWEEEAMRREERKKLWGGEVVGLNPSIRIYRYSKGQFFDRHYDESNNLTLRQSSSMPVRTTWTLLLYLTSPATGCKGGETVFYPESMPGQKGPVDKEVVITLETGMLLLHKHGNDCMLHEGREVLEGEKWVIRTDLCVRR</sequence>
<evidence type="ECO:0000256" key="6">
    <source>
        <dbReference type="SAM" id="MobiDB-lite"/>
    </source>
</evidence>
<dbReference type="InterPro" id="IPR006620">
    <property type="entry name" value="Pro_4_hyd_alph"/>
</dbReference>
<evidence type="ECO:0000313" key="9">
    <source>
        <dbReference type="Proteomes" id="UP000054321"/>
    </source>
</evidence>
<evidence type="ECO:0000256" key="1">
    <source>
        <dbReference type="ARBA" id="ARBA00001961"/>
    </source>
</evidence>
<dbReference type="HOGENOM" id="CLU_041456_0_0_1"/>